<evidence type="ECO:0000256" key="1">
    <source>
        <dbReference type="SAM" id="MobiDB-lite"/>
    </source>
</evidence>
<feature type="region of interest" description="Disordered" evidence="1">
    <location>
        <begin position="17"/>
        <end position="36"/>
    </location>
</feature>
<proteinExistence type="predicted"/>
<gene>
    <name evidence="2" type="ORF">CURHAP_LOCUS14842</name>
</gene>
<sequence length="83" mass="9339">MKKSILNIKLTERLPARDYKTQNGTNSGVLDNRTKDFRSQDPVVGGNFDNQAGLVEFNTTIRVPLIPKKPFTANWSMQGGMRN</sequence>
<accession>A0A6J5U4D8</accession>
<organism evidence="2 3">
    <name type="scientific">Prunus armeniaca</name>
    <name type="common">Apricot</name>
    <name type="synonym">Armeniaca vulgaris</name>
    <dbReference type="NCBI Taxonomy" id="36596"/>
    <lineage>
        <taxon>Eukaryota</taxon>
        <taxon>Viridiplantae</taxon>
        <taxon>Streptophyta</taxon>
        <taxon>Embryophyta</taxon>
        <taxon>Tracheophyta</taxon>
        <taxon>Spermatophyta</taxon>
        <taxon>Magnoliopsida</taxon>
        <taxon>eudicotyledons</taxon>
        <taxon>Gunneridae</taxon>
        <taxon>Pentapetalae</taxon>
        <taxon>rosids</taxon>
        <taxon>fabids</taxon>
        <taxon>Rosales</taxon>
        <taxon>Rosaceae</taxon>
        <taxon>Amygdaloideae</taxon>
        <taxon>Amygdaleae</taxon>
        <taxon>Prunus</taxon>
    </lineage>
</organism>
<dbReference type="Proteomes" id="UP000507222">
    <property type="component" value="Unassembled WGS sequence"/>
</dbReference>
<reference evidence="2 3" key="1">
    <citation type="submission" date="2020-05" db="EMBL/GenBank/DDBJ databases">
        <authorList>
            <person name="Campoy J."/>
            <person name="Schneeberger K."/>
            <person name="Spophaly S."/>
        </authorList>
    </citation>
    <scope>NUCLEOTIDE SEQUENCE [LARGE SCALE GENOMIC DNA]</scope>
    <source>
        <strain evidence="2">PruArmRojPasFocal</strain>
    </source>
</reference>
<evidence type="ECO:0000313" key="2">
    <source>
        <dbReference type="EMBL" id="CAB4269358.1"/>
    </source>
</evidence>
<name>A0A6J5U4D8_PRUAR</name>
<dbReference type="EMBL" id="CAEKDK010000002">
    <property type="protein sequence ID" value="CAB4269358.1"/>
    <property type="molecule type" value="Genomic_DNA"/>
</dbReference>
<evidence type="ECO:0000313" key="3">
    <source>
        <dbReference type="Proteomes" id="UP000507222"/>
    </source>
</evidence>
<protein>
    <submittedName>
        <fullName evidence="2">Uncharacterized protein</fullName>
    </submittedName>
</protein>
<dbReference type="AlphaFoldDB" id="A0A6J5U4D8"/>